<keyword evidence="2" id="KW-0472">Membrane</keyword>
<gene>
    <name evidence="3" type="ORF">EV186_102624</name>
</gene>
<evidence type="ECO:0000313" key="3">
    <source>
        <dbReference type="EMBL" id="TDQ00758.1"/>
    </source>
</evidence>
<dbReference type="Proteomes" id="UP000295444">
    <property type="component" value="Unassembled WGS sequence"/>
</dbReference>
<feature type="region of interest" description="Disordered" evidence="1">
    <location>
        <begin position="255"/>
        <end position="311"/>
    </location>
</feature>
<name>A0A4R6SIF7_LABRH</name>
<dbReference type="GO" id="GO:0005975">
    <property type="term" value="P:carbohydrate metabolic process"/>
    <property type="evidence" value="ECO:0007669"/>
    <property type="project" value="UniProtKB-ARBA"/>
</dbReference>
<evidence type="ECO:0000313" key="4">
    <source>
        <dbReference type="Proteomes" id="UP000295444"/>
    </source>
</evidence>
<feature type="transmembrane region" description="Helical" evidence="2">
    <location>
        <begin position="225"/>
        <end position="246"/>
    </location>
</feature>
<feature type="compositionally biased region" description="Low complexity" evidence="1">
    <location>
        <begin position="266"/>
        <end position="301"/>
    </location>
</feature>
<evidence type="ECO:0000256" key="2">
    <source>
        <dbReference type="SAM" id="Phobius"/>
    </source>
</evidence>
<keyword evidence="2" id="KW-0812">Transmembrane</keyword>
<accession>A0A4R6SIF7</accession>
<dbReference type="EMBL" id="SNXZ01000002">
    <property type="protein sequence ID" value="TDQ00758.1"/>
    <property type="molecule type" value="Genomic_DNA"/>
</dbReference>
<dbReference type="InterPro" id="IPR013783">
    <property type="entry name" value="Ig-like_fold"/>
</dbReference>
<organism evidence="3 4">
    <name type="scientific">Labedaea rhizosphaerae</name>
    <dbReference type="NCBI Taxonomy" id="598644"/>
    <lineage>
        <taxon>Bacteria</taxon>
        <taxon>Bacillati</taxon>
        <taxon>Actinomycetota</taxon>
        <taxon>Actinomycetes</taxon>
        <taxon>Pseudonocardiales</taxon>
        <taxon>Pseudonocardiaceae</taxon>
        <taxon>Labedaea</taxon>
    </lineage>
</organism>
<proteinExistence type="predicted"/>
<dbReference type="Gene3D" id="2.60.40.10">
    <property type="entry name" value="Immunoglobulins"/>
    <property type="match status" value="1"/>
</dbReference>
<keyword evidence="2" id="KW-1133">Transmembrane helix</keyword>
<evidence type="ECO:0000256" key="1">
    <source>
        <dbReference type="SAM" id="MobiDB-lite"/>
    </source>
</evidence>
<sequence length="489" mass="50618">MAAPVKVTVAPERIGVRPGESAEVEVTIQNGTAVVEHFGAAVVGLPRDDFFQCEPAVVKLRPRETGTVKVRITVPERGGMPAGPYTLGVLVRSPYQREVSRCEELPMEVAPAPELTMSVQPEVVLGGRVGHYTVTLGNDGNTPLGITLSGKDQESRVGFEFEPRQLLLEPGMAGGAQVTVRANAPMTGQEVRRALTVKADTGELNVERPATFVQRPRIAGGLMRVAGIATGIAVMAGAAIGGALIIRDNKTANAAQTAPLQPTSNQQQQQQQQQQSGAPSSGGPQPSGASAAPSSPGASQQTVAPSGAADPSAAQGGLFIDFAQSPDGQPVGNRLMSGDQFADKGVTIAADTQLAPDACKTANGLALRTITNFGSFLTSADPATAERCNTNPIRFTFSQPVGEVRVNFTGAHIQDRAAVADPKLGYTLTIQLSDGTVQAAQGTVQTGFITFTAPAGGATVQSVVFSHSNPDPAAKDLTMIKSIAFSPPK</sequence>
<dbReference type="AlphaFoldDB" id="A0A4R6SIF7"/>
<reference evidence="3 4" key="1">
    <citation type="submission" date="2019-03" db="EMBL/GenBank/DDBJ databases">
        <title>Genomic Encyclopedia of Type Strains, Phase IV (KMG-IV): sequencing the most valuable type-strain genomes for metagenomic binning, comparative biology and taxonomic classification.</title>
        <authorList>
            <person name="Goeker M."/>
        </authorList>
    </citation>
    <scope>NUCLEOTIDE SEQUENCE [LARGE SCALE GENOMIC DNA]</scope>
    <source>
        <strain evidence="3 4">DSM 45361</strain>
    </source>
</reference>
<protein>
    <submittedName>
        <fullName evidence="3">Uncharacterized protein</fullName>
    </submittedName>
</protein>
<comment type="caution">
    <text evidence="3">The sequence shown here is derived from an EMBL/GenBank/DDBJ whole genome shotgun (WGS) entry which is preliminary data.</text>
</comment>
<keyword evidence="4" id="KW-1185">Reference proteome</keyword>
<feature type="compositionally biased region" description="Polar residues" evidence="1">
    <location>
        <begin position="255"/>
        <end position="265"/>
    </location>
</feature>